<feature type="transmembrane region" description="Helical" evidence="1">
    <location>
        <begin position="86"/>
        <end position="105"/>
    </location>
</feature>
<feature type="domain" description="Thymidylate kinase-like" evidence="2">
    <location>
        <begin position="115"/>
        <end position="219"/>
    </location>
</feature>
<evidence type="ECO:0000259" key="2">
    <source>
        <dbReference type="Pfam" id="PF02223"/>
    </source>
</evidence>
<dbReference type="Gene3D" id="3.40.50.300">
    <property type="entry name" value="P-loop containing nucleotide triphosphate hydrolases"/>
    <property type="match status" value="1"/>
</dbReference>
<dbReference type="InterPro" id="IPR039430">
    <property type="entry name" value="Thymidylate_kin-like_dom"/>
</dbReference>
<dbReference type="AlphaFoldDB" id="A0A7V6A508"/>
<organism evidence="3">
    <name type="scientific">Desulfobacca acetoxidans</name>
    <dbReference type="NCBI Taxonomy" id="60893"/>
    <lineage>
        <taxon>Bacteria</taxon>
        <taxon>Pseudomonadati</taxon>
        <taxon>Thermodesulfobacteriota</taxon>
        <taxon>Desulfobaccia</taxon>
        <taxon>Desulfobaccales</taxon>
        <taxon>Desulfobaccaceae</taxon>
        <taxon>Desulfobacca</taxon>
    </lineage>
</organism>
<dbReference type="SUPFAM" id="SSF52540">
    <property type="entry name" value="P-loop containing nucleoside triphosphate hydrolases"/>
    <property type="match status" value="1"/>
</dbReference>
<gene>
    <name evidence="3" type="ORF">ENV52_10535</name>
</gene>
<keyword evidence="1" id="KW-0472">Membrane</keyword>
<reference evidence="3" key="1">
    <citation type="journal article" date="2020" name="mSystems">
        <title>Genome- and Community-Level Interaction Insights into Carbon Utilization and Element Cycling Functions of Hydrothermarchaeota in Hydrothermal Sediment.</title>
        <authorList>
            <person name="Zhou Z."/>
            <person name="Liu Y."/>
            <person name="Xu W."/>
            <person name="Pan J."/>
            <person name="Luo Z.H."/>
            <person name="Li M."/>
        </authorList>
    </citation>
    <scope>NUCLEOTIDE SEQUENCE [LARGE SCALE GENOMIC DNA]</scope>
    <source>
        <strain evidence="3">SpSt-767</strain>
    </source>
</reference>
<evidence type="ECO:0000313" key="3">
    <source>
        <dbReference type="EMBL" id="HHS30123.1"/>
    </source>
</evidence>
<keyword evidence="1" id="KW-1133">Transmembrane helix</keyword>
<dbReference type="EMBL" id="DTGR01000165">
    <property type="protein sequence ID" value="HHS30123.1"/>
    <property type="molecule type" value="Genomic_DNA"/>
</dbReference>
<protein>
    <recommendedName>
        <fullName evidence="2">Thymidylate kinase-like domain-containing protein</fullName>
    </recommendedName>
</protein>
<dbReference type="Pfam" id="PF02223">
    <property type="entry name" value="Thymidylate_kin"/>
    <property type="match status" value="1"/>
</dbReference>
<evidence type="ECO:0000256" key="1">
    <source>
        <dbReference type="SAM" id="Phobius"/>
    </source>
</evidence>
<dbReference type="InterPro" id="IPR027417">
    <property type="entry name" value="P-loop_NTPase"/>
</dbReference>
<accession>A0A7V6A508</accession>
<keyword evidence="1" id="KW-0812">Transmembrane</keyword>
<proteinExistence type="predicted"/>
<sequence>MIRQSSNSIKGLFISFSGMDGAGKSTQIDMLSNHFTKIGETPVIIWTRGGYTKLFDGLKAIVRKLFCKRLPPSGHNPKRNLAFSRWWIRCLWLNLALADLLWVYGVQIRLFRCLKRVVICDRYLWDTAIDFRLNFPQEKLDNYFLWRLLVKIAPEPDVAFLMLVTVEESVRRSKIKDEPFPDPPEVLQERLERYLTLTKKLPFHVLDGSESAAKLQKDILTSLKNVSLS</sequence>
<name>A0A7V6A508_9BACT</name>
<comment type="caution">
    <text evidence="3">The sequence shown here is derived from an EMBL/GenBank/DDBJ whole genome shotgun (WGS) entry which is preliminary data.</text>
</comment>